<evidence type="ECO:0000256" key="1">
    <source>
        <dbReference type="SAM" id="MobiDB-lite"/>
    </source>
</evidence>
<gene>
    <name evidence="3" type="ORF">P0Y48_03160</name>
</gene>
<dbReference type="Proteomes" id="UP001213972">
    <property type="component" value="Chromosome"/>
</dbReference>
<evidence type="ECO:0000256" key="2">
    <source>
        <dbReference type="SAM" id="SignalP"/>
    </source>
</evidence>
<evidence type="ECO:0000313" key="4">
    <source>
        <dbReference type="Proteomes" id="UP001213972"/>
    </source>
</evidence>
<name>A0AAJ6B5V9_9MICO</name>
<proteinExistence type="predicted"/>
<feature type="signal peptide" evidence="2">
    <location>
        <begin position="1"/>
        <end position="23"/>
    </location>
</feature>
<feature type="region of interest" description="Disordered" evidence="1">
    <location>
        <begin position="47"/>
        <end position="72"/>
    </location>
</feature>
<accession>A0AAJ6B5V9</accession>
<reference evidence="3" key="1">
    <citation type="submission" date="2023-03" db="EMBL/GenBank/DDBJ databases">
        <title>Andean soil-derived lignocellulolytic bacterial consortium as a source of novel taxa and putative plastic-active enzymes.</title>
        <authorList>
            <person name="Diaz-Garcia L."/>
            <person name="Chuvochina M."/>
            <person name="Feuerriegel G."/>
            <person name="Bunk B."/>
            <person name="Sproer C."/>
            <person name="Streit W.R."/>
            <person name="Rodriguez L.M."/>
            <person name="Overmann J."/>
            <person name="Jimenez D.J."/>
        </authorList>
    </citation>
    <scope>NUCLEOTIDE SEQUENCE</scope>
    <source>
        <strain evidence="3">MAG 4610</strain>
    </source>
</reference>
<organism evidence="3 4">
    <name type="scientific">Candidatus Microbacterium phytovorans</name>
    <dbReference type="NCBI Taxonomy" id="3121374"/>
    <lineage>
        <taxon>Bacteria</taxon>
        <taxon>Bacillati</taxon>
        <taxon>Actinomycetota</taxon>
        <taxon>Actinomycetes</taxon>
        <taxon>Micrococcales</taxon>
        <taxon>Microbacteriaceae</taxon>
        <taxon>Microbacterium</taxon>
    </lineage>
</organism>
<dbReference type="AlphaFoldDB" id="A0AAJ6B5V9"/>
<feature type="chain" id="PRO_5042544724" evidence="2">
    <location>
        <begin position="24"/>
        <end position="397"/>
    </location>
</feature>
<sequence length="397" mass="41534">MRTHAGVVTAVLVLAAAIISACAPSPTIEEDVGSSGVLRVRDGSATVTAAGQQDDSVDVAEAEERELSPGDVVTTTGDDAMVDVAWSDGAVTRLGPGTTFTVGDPGGPFASRGHQEGGVSWNRAPENLGYAIDVAGAGRARDRGEVFVVDCREEPCRVRATGGVGGDGSLTSVRRGAVVSVVDSARLATWGELLPDEWSRRSAELDADGGMTPVADLFAEADPSRGILDGVFDVRRTGVESECTGATCDQLFVLRPGQTRDLTFVFHLDCASGTCEASVDTQTISTADGSLLDATTGLVAGADDYTWGTDDARPLCLWTYADGTTEEVGSARNTVRWTVTPTAAEVEDGRFVVTELRGRTESSFRVTEEIPPGYPGCEAFEVEWSGASDLVLTKRGD</sequence>
<feature type="compositionally biased region" description="Acidic residues" evidence="1">
    <location>
        <begin position="55"/>
        <end position="64"/>
    </location>
</feature>
<protein>
    <submittedName>
        <fullName evidence="3">Uncharacterized protein</fullName>
    </submittedName>
</protein>
<dbReference type="PROSITE" id="PS51257">
    <property type="entry name" value="PROKAR_LIPOPROTEIN"/>
    <property type="match status" value="1"/>
</dbReference>
<keyword evidence="2" id="KW-0732">Signal</keyword>
<dbReference type="EMBL" id="CP119321">
    <property type="protein sequence ID" value="WEK14226.1"/>
    <property type="molecule type" value="Genomic_DNA"/>
</dbReference>
<evidence type="ECO:0000313" key="3">
    <source>
        <dbReference type="EMBL" id="WEK14226.1"/>
    </source>
</evidence>